<feature type="compositionally biased region" description="Basic and acidic residues" evidence="5">
    <location>
        <begin position="1456"/>
        <end position="1479"/>
    </location>
</feature>
<keyword evidence="6" id="KW-0812">Transmembrane</keyword>
<dbReference type="InterPro" id="IPR001680">
    <property type="entry name" value="WD40_rpt"/>
</dbReference>
<dbReference type="InterPro" id="IPR015943">
    <property type="entry name" value="WD40/YVTN_repeat-like_dom_sf"/>
</dbReference>
<feature type="region of interest" description="Disordered" evidence="5">
    <location>
        <begin position="1431"/>
        <end position="1505"/>
    </location>
</feature>
<comment type="caution">
    <text evidence="7">The sequence shown here is derived from an EMBL/GenBank/DDBJ whole genome shotgun (WGS) entry which is preliminary data.</text>
</comment>
<dbReference type="EMBL" id="MPUH01000357">
    <property type="protein sequence ID" value="OMJ82030.1"/>
    <property type="molecule type" value="Genomic_DNA"/>
</dbReference>
<feature type="transmembrane region" description="Helical" evidence="6">
    <location>
        <begin position="957"/>
        <end position="975"/>
    </location>
</feature>
<dbReference type="GO" id="GO:0005216">
    <property type="term" value="F:monoatomic ion channel activity"/>
    <property type="evidence" value="ECO:0007669"/>
    <property type="project" value="InterPro"/>
</dbReference>
<dbReference type="InterPro" id="IPR024862">
    <property type="entry name" value="TRPV"/>
</dbReference>
<evidence type="ECO:0000313" key="7">
    <source>
        <dbReference type="EMBL" id="OMJ82030.1"/>
    </source>
</evidence>
<evidence type="ECO:0000256" key="1">
    <source>
        <dbReference type="ARBA" id="ARBA00022574"/>
    </source>
</evidence>
<feature type="repeat" description="WD" evidence="3">
    <location>
        <begin position="295"/>
        <end position="329"/>
    </location>
</feature>
<dbReference type="OrthoDB" id="437584at2759"/>
<evidence type="ECO:0008006" key="9">
    <source>
        <dbReference type="Google" id="ProtNLM"/>
    </source>
</evidence>
<dbReference type="PANTHER" id="PTHR10582:SF2">
    <property type="entry name" value="INACTIVE"/>
    <property type="match status" value="1"/>
</dbReference>
<feature type="coiled-coil region" evidence="4">
    <location>
        <begin position="1159"/>
        <end position="1198"/>
    </location>
</feature>
<organism evidence="7 8">
    <name type="scientific">Stentor coeruleus</name>
    <dbReference type="NCBI Taxonomy" id="5963"/>
    <lineage>
        <taxon>Eukaryota</taxon>
        <taxon>Sar</taxon>
        <taxon>Alveolata</taxon>
        <taxon>Ciliophora</taxon>
        <taxon>Postciliodesmatophora</taxon>
        <taxon>Heterotrichea</taxon>
        <taxon>Heterotrichida</taxon>
        <taxon>Stentoridae</taxon>
        <taxon>Stentor</taxon>
    </lineage>
</organism>
<dbReference type="GO" id="GO:0005886">
    <property type="term" value="C:plasma membrane"/>
    <property type="evidence" value="ECO:0007669"/>
    <property type="project" value="TreeGrafter"/>
</dbReference>
<evidence type="ECO:0000256" key="4">
    <source>
        <dbReference type="SAM" id="Coils"/>
    </source>
</evidence>
<dbReference type="PANTHER" id="PTHR10582">
    <property type="entry name" value="TRANSIENT RECEPTOR POTENTIAL ION CHANNEL PROTEIN"/>
    <property type="match status" value="1"/>
</dbReference>
<dbReference type="PROSITE" id="PS00678">
    <property type="entry name" value="WD_REPEATS_1"/>
    <property type="match status" value="1"/>
</dbReference>
<reference evidence="7 8" key="1">
    <citation type="submission" date="2016-11" db="EMBL/GenBank/DDBJ databases">
        <title>The macronuclear genome of Stentor coeruleus: a giant cell with tiny introns.</title>
        <authorList>
            <person name="Slabodnick M."/>
            <person name="Ruby J.G."/>
            <person name="Reiff S.B."/>
            <person name="Swart E.C."/>
            <person name="Gosai S."/>
            <person name="Prabakaran S."/>
            <person name="Witkowska E."/>
            <person name="Larue G.E."/>
            <person name="Fisher S."/>
            <person name="Freeman R.M."/>
            <person name="Gunawardena J."/>
            <person name="Chu W."/>
            <person name="Stover N.A."/>
            <person name="Gregory B.D."/>
            <person name="Nowacki M."/>
            <person name="Derisi J."/>
            <person name="Roy S.W."/>
            <person name="Marshall W.F."/>
            <person name="Sood P."/>
        </authorList>
    </citation>
    <scope>NUCLEOTIDE SEQUENCE [LARGE SCALE GENOMIC DNA]</scope>
    <source>
        <strain evidence="7">WM001</strain>
    </source>
</reference>
<feature type="transmembrane region" description="Helical" evidence="6">
    <location>
        <begin position="901"/>
        <end position="920"/>
    </location>
</feature>
<keyword evidence="6" id="KW-1133">Transmembrane helix</keyword>
<evidence type="ECO:0000256" key="6">
    <source>
        <dbReference type="SAM" id="Phobius"/>
    </source>
</evidence>
<feature type="compositionally biased region" description="Acidic residues" evidence="5">
    <location>
        <begin position="1443"/>
        <end position="1455"/>
    </location>
</feature>
<dbReference type="GO" id="GO:0098703">
    <property type="term" value="P:calcium ion import across plasma membrane"/>
    <property type="evidence" value="ECO:0007669"/>
    <property type="project" value="TreeGrafter"/>
</dbReference>
<evidence type="ECO:0000256" key="5">
    <source>
        <dbReference type="SAM" id="MobiDB-lite"/>
    </source>
</evidence>
<evidence type="ECO:0000256" key="3">
    <source>
        <dbReference type="PROSITE-ProRule" id="PRU00221"/>
    </source>
</evidence>
<protein>
    <recommendedName>
        <fullName evidence="9">Ion transport domain-containing protein</fullName>
    </recommendedName>
</protein>
<dbReference type="Pfam" id="PF00400">
    <property type="entry name" value="WD40"/>
    <property type="match status" value="2"/>
</dbReference>
<keyword evidence="2" id="KW-0677">Repeat</keyword>
<evidence type="ECO:0000256" key="2">
    <source>
        <dbReference type="ARBA" id="ARBA00022737"/>
    </source>
</evidence>
<proteinExistence type="predicted"/>
<dbReference type="InterPro" id="IPR019775">
    <property type="entry name" value="WD40_repeat_CS"/>
</dbReference>
<dbReference type="Proteomes" id="UP000187209">
    <property type="component" value="Unassembled WGS sequence"/>
</dbReference>
<feature type="transmembrane region" description="Helical" evidence="6">
    <location>
        <begin position="1079"/>
        <end position="1100"/>
    </location>
</feature>
<keyword evidence="4" id="KW-0175">Coiled coil</keyword>
<feature type="compositionally biased region" description="Acidic residues" evidence="5">
    <location>
        <begin position="1480"/>
        <end position="1505"/>
    </location>
</feature>
<keyword evidence="6" id="KW-0472">Membrane</keyword>
<accession>A0A1R2BZ20</accession>
<dbReference type="PROSITE" id="PS50294">
    <property type="entry name" value="WD_REPEATS_REGION"/>
    <property type="match status" value="1"/>
</dbReference>
<dbReference type="SMART" id="SM00320">
    <property type="entry name" value="WD40"/>
    <property type="match status" value="5"/>
</dbReference>
<sequence length="1505" mass="172075">MSGLSEPLIKADSALKISESMKNLAISQRLECNNTQGVIDAKSVKKGFEDIKAAINNSFKYKAIEFPYECELIKVSPKHSLLVGSSTKNSELVVIDLKTMVESKRVKTNLNSLCSIKINKNEDQIFLGSDEGKLARYDFPSFSQESYKEVEIGSENAIFDEFEGIIYAYDSDKGNLITYNFETEVKETIARCAYVEFIRVNSDATQVAVSAFNGITVFSRPLKWKKFVYKIEKDDDYYYEEDENGEEVWVDKKSEIEFSNDGEKLAISIENKIYVWNLEIGKLLVTYELHTSKDISSIKFSKDDEYLIAVGKDHSINIWDLESSNPLPIFLNQPLKDLDKDGKFDFSSRFYDMEIDEDRNLIYTHGLDSKFSYQWKGIFLDKIRFPQSDFGKNSQRCITCKRTNQAIVTSNETSEIYIWDIETLDMSRVVKIPEGSLWEISFGEEEEKTLLVGSDNKIYIYDFDTMNDPKTIKNEKAGSIHAIRSNSNYIISGGSNAIVVIQDKIGGFIHEIPGYNEMVTGMKVTLVYLITGDAAGKIFIHYMNTWELYTVLDAHTSWIRTIEMFKDNDTLITVALDKKCIFWSIYDKTAIKTTELTGKIETCYLSKDERNFILSTTTGEVYIYNLPSFDLIDCLNYDSKDSQRFAFDADEKYLIVSNDEGVFKTLSPISPDNPTIIDKNINIPEVRMFLEGERIKGASIKDQWIIAPYMVNSLHYYSSENLKKDLKKAMIMGSKYLKSSIGNPLNISLAKGNTEATGTIINQLKGRISSNLYALETVSDCLIELNKGGFKGLDDLYSDCLIPVPATEKLPDCCPEGLSLPIVNYSLTMKVNSDLLIGPPSEDSTKRITFLVSALRLNLEIGSKESIDFLKSLLICSNTEIFKTKFIQYILNDKWSKVRRVMLLNGLLFILYLICLSFFIIMREPLLLIIALVMNILMFTYELIQININASGYFTEFWNYIDLSRAALFYVYFFYTYDNPSDNYKWLLVAVTILSWVRGITLFGLSSNTRYMISLLTEVIKDIIAFAIVVFYSIISFAFIKMAFKDLNKDDHYFIIIGDLIIESFFEATGGGDSNTEGFTMVLVIFNSIFNVIIMMNLLISILGTTYGRVNDDAQVEDLKQLTEMIIEAESFYFYRRNEKKKTIMQICEEYTPAEVVGVDDLRNRFRTVKNEIIILKQKMEENQKANLRETRELAQDAIETRTKIETSKKEIITELKTVIKDLGKQILAVTQTQETEEKHQDPFVCLYGHSLKPKHIYDCVCDICSDELDDADSVYCNICDFGMCMKCANLYLEHSQKKAGINCKDGHILLQFDNITEFFNEQNYESNQICRFCSDTVGNEGYHCVPCMFNLCVKCKDNYALATKSKDTKIVCGKGHNLKWKHKELYEKEFLIIFCTECGGERAGSGFFCCIECQSRWCLNCVSKQITGHSEDGGNENRNIDDSSEEEDEEDEEEEGKKEKSENKAKKEGEGEGEAEVKGEDEEEEDENENEDENEDEVEDEDDD</sequence>
<feature type="transmembrane region" description="Helical" evidence="6">
    <location>
        <begin position="1019"/>
        <end position="1040"/>
    </location>
</feature>
<dbReference type="PROSITE" id="PS50082">
    <property type="entry name" value="WD_REPEATS_2"/>
    <property type="match status" value="2"/>
</dbReference>
<keyword evidence="1 3" id="KW-0853">WD repeat</keyword>
<feature type="repeat" description="WD" evidence="3">
    <location>
        <begin position="552"/>
        <end position="593"/>
    </location>
</feature>
<feature type="transmembrane region" description="Helical" evidence="6">
    <location>
        <begin position="987"/>
        <end position="1007"/>
    </location>
</feature>
<dbReference type="SUPFAM" id="SSF50978">
    <property type="entry name" value="WD40 repeat-like"/>
    <property type="match status" value="2"/>
</dbReference>
<name>A0A1R2BZ20_9CILI</name>
<gene>
    <name evidence="7" type="ORF">SteCoe_17417</name>
</gene>
<dbReference type="Gene3D" id="2.130.10.10">
    <property type="entry name" value="YVTN repeat-like/Quinoprotein amine dehydrogenase"/>
    <property type="match status" value="2"/>
</dbReference>
<evidence type="ECO:0000313" key="8">
    <source>
        <dbReference type="Proteomes" id="UP000187209"/>
    </source>
</evidence>
<feature type="transmembrane region" description="Helical" evidence="6">
    <location>
        <begin position="926"/>
        <end position="945"/>
    </location>
</feature>
<dbReference type="InterPro" id="IPR036322">
    <property type="entry name" value="WD40_repeat_dom_sf"/>
</dbReference>
<keyword evidence="8" id="KW-1185">Reference proteome</keyword>